<dbReference type="RefSeq" id="WP_189856981.1">
    <property type="nucleotide sequence ID" value="NZ_BMVW01000002.1"/>
</dbReference>
<reference evidence="1" key="2">
    <citation type="submission" date="2020-09" db="EMBL/GenBank/DDBJ databases">
        <authorList>
            <person name="Sun Q."/>
            <person name="Ohkuma M."/>
        </authorList>
    </citation>
    <scope>NUCLEOTIDE SEQUENCE</scope>
    <source>
        <strain evidence="1">JCM 4815</strain>
    </source>
</reference>
<protein>
    <submittedName>
        <fullName evidence="1">Uncharacterized protein</fullName>
    </submittedName>
</protein>
<proteinExistence type="predicted"/>
<dbReference type="Proteomes" id="UP000622166">
    <property type="component" value="Unassembled WGS sequence"/>
</dbReference>
<sequence>MSDSLSPRHPRGLAYALALARQQMEGRSDGVGEPRVELLIESGAANVRIGGPDNVSVRHRLAALTDWLRHIDRWTAPNATFCDTTLLVTAHALTLGTESHHYVSAPTLLDLAAFARAVVLYEHVITMPGALHVARELNAALEEDVILPLPVPLQVTPDDRLEGVSAVVANVFESAMDELHLVAWADRGDRRREDLAAIAKGWSLLLGHRVPTRMVLNRWEEQHWDSNGAGLLRSLTNAQSQTASYQVGLVEAISRRLSESNSDFISECNHRSYFNLRLAHLLQLPYTGSITRIPFRSQLYRHAAFAHQQLLLQQEIEASLYRVTKRPDVALPAYATIALHRAADTRDVITQIAELRSRAKSLRRRRSAYDRALRERDTRTVTRLRTAIESESASHVGDIVGPVSMSASSALAAAASNTTELMVGLIAALALIGSAATVSPERRAALSRRLLRPAEWFLTSTSDEARNIASVHHDIGQLWSMSDDDVRHLTRRLKALSALGPA</sequence>
<keyword evidence="2" id="KW-1185">Reference proteome</keyword>
<organism evidence="1 2">
    <name type="scientific">Streptomyces poonensis</name>
    <dbReference type="NCBI Taxonomy" id="68255"/>
    <lineage>
        <taxon>Bacteria</taxon>
        <taxon>Bacillati</taxon>
        <taxon>Actinomycetota</taxon>
        <taxon>Actinomycetes</taxon>
        <taxon>Kitasatosporales</taxon>
        <taxon>Streptomycetaceae</taxon>
        <taxon>Streptomyces</taxon>
    </lineage>
</organism>
<reference evidence="1" key="1">
    <citation type="journal article" date="2014" name="Int. J. Syst. Evol. Microbiol.">
        <title>Complete genome sequence of Corynebacterium casei LMG S-19264T (=DSM 44701T), isolated from a smear-ripened cheese.</title>
        <authorList>
            <consortium name="US DOE Joint Genome Institute (JGI-PGF)"/>
            <person name="Walter F."/>
            <person name="Albersmeier A."/>
            <person name="Kalinowski J."/>
            <person name="Ruckert C."/>
        </authorList>
    </citation>
    <scope>NUCLEOTIDE SEQUENCE</scope>
    <source>
        <strain evidence="1">JCM 4815</strain>
    </source>
</reference>
<accession>A0A918UEX8</accession>
<dbReference type="EMBL" id="BMVW01000002">
    <property type="protein sequence ID" value="GGY99388.1"/>
    <property type="molecule type" value="Genomic_DNA"/>
</dbReference>
<name>A0A918UEX8_9ACTN</name>
<dbReference type="AlphaFoldDB" id="A0A918UEX8"/>
<evidence type="ECO:0000313" key="1">
    <source>
        <dbReference type="EMBL" id="GGY99388.1"/>
    </source>
</evidence>
<gene>
    <name evidence="1" type="ORF">GCM10010365_17590</name>
</gene>
<evidence type="ECO:0000313" key="2">
    <source>
        <dbReference type="Proteomes" id="UP000622166"/>
    </source>
</evidence>
<comment type="caution">
    <text evidence="1">The sequence shown here is derived from an EMBL/GenBank/DDBJ whole genome shotgun (WGS) entry which is preliminary data.</text>
</comment>